<dbReference type="InterPro" id="IPR029063">
    <property type="entry name" value="SAM-dependent_MTases_sf"/>
</dbReference>
<name>A0A0F8YMS6_9ZZZZ</name>
<accession>A0A0F8YMS6</accession>
<dbReference type="AlphaFoldDB" id="A0A0F8YMS6"/>
<feature type="domain" description="Methyltransferase" evidence="1">
    <location>
        <begin position="48"/>
        <end position="117"/>
    </location>
</feature>
<dbReference type="Pfam" id="PF13649">
    <property type="entry name" value="Methyltransf_25"/>
    <property type="match status" value="1"/>
</dbReference>
<comment type="caution">
    <text evidence="2">The sequence shown here is derived from an EMBL/GenBank/DDBJ whole genome shotgun (WGS) entry which is preliminary data.</text>
</comment>
<protein>
    <recommendedName>
        <fullName evidence="1">Methyltransferase domain-containing protein</fullName>
    </recommendedName>
</protein>
<dbReference type="InterPro" id="IPR041698">
    <property type="entry name" value="Methyltransf_25"/>
</dbReference>
<sequence>MNNPNTKEWWDEKFRNGKWTKPMYIADRLKKYNFLMNILPKDEEFSLLEIGCASGYGLNLVKKNFPLASLHGIDFSGVAIDRAKEMYPEISFKHEDIQTYKFLRKYDYIVMTRTLEH</sequence>
<evidence type="ECO:0000259" key="1">
    <source>
        <dbReference type="Pfam" id="PF13649"/>
    </source>
</evidence>
<organism evidence="2">
    <name type="scientific">marine sediment metagenome</name>
    <dbReference type="NCBI Taxonomy" id="412755"/>
    <lineage>
        <taxon>unclassified sequences</taxon>
        <taxon>metagenomes</taxon>
        <taxon>ecological metagenomes</taxon>
    </lineage>
</organism>
<gene>
    <name evidence="2" type="ORF">LCGC14_3074430</name>
</gene>
<dbReference type="CDD" id="cd02440">
    <property type="entry name" value="AdoMet_MTases"/>
    <property type="match status" value="1"/>
</dbReference>
<reference evidence="2" key="1">
    <citation type="journal article" date="2015" name="Nature">
        <title>Complex archaea that bridge the gap between prokaryotes and eukaryotes.</title>
        <authorList>
            <person name="Spang A."/>
            <person name="Saw J.H."/>
            <person name="Jorgensen S.L."/>
            <person name="Zaremba-Niedzwiedzka K."/>
            <person name="Martijn J."/>
            <person name="Lind A.E."/>
            <person name="van Eijk R."/>
            <person name="Schleper C."/>
            <person name="Guy L."/>
            <person name="Ettema T.J."/>
        </authorList>
    </citation>
    <scope>NUCLEOTIDE SEQUENCE</scope>
</reference>
<dbReference type="Gene3D" id="3.40.50.150">
    <property type="entry name" value="Vaccinia Virus protein VP39"/>
    <property type="match status" value="1"/>
</dbReference>
<dbReference type="SUPFAM" id="SSF53335">
    <property type="entry name" value="S-adenosyl-L-methionine-dependent methyltransferases"/>
    <property type="match status" value="1"/>
</dbReference>
<proteinExistence type="predicted"/>
<feature type="non-terminal residue" evidence="2">
    <location>
        <position position="117"/>
    </location>
</feature>
<dbReference type="EMBL" id="LAZR01065485">
    <property type="protein sequence ID" value="KKK55449.1"/>
    <property type="molecule type" value="Genomic_DNA"/>
</dbReference>
<evidence type="ECO:0000313" key="2">
    <source>
        <dbReference type="EMBL" id="KKK55449.1"/>
    </source>
</evidence>